<dbReference type="AlphaFoldDB" id="A0A6N6N1N6"/>
<dbReference type="OrthoDB" id="9805913at2"/>
<name>A0A6N6N1N6_9BACT</name>
<dbReference type="Proteomes" id="UP000438699">
    <property type="component" value="Unassembled WGS sequence"/>
</dbReference>
<comment type="caution">
    <text evidence="1">The sequence shown here is derived from an EMBL/GenBank/DDBJ whole genome shotgun (WGS) entry which is preliminary data.</text>
</comment>
<dbReference type="Gene3D" id="1.10.1070.20">
    <property type="match status" value="1"/>
</dbReference>
<keyword evidence="2" id="KW-1185">Reference proteome</keyword>
<gene>
    <name evidence="1" type="ORF">F8A88_14920</name>
</gene>
<proteinExistence type="predicted"/>
<accession>A0A6N6N1N6</accession>
<dbReference type="EMBL" id="WAIE01000009">
    <property type="protein sequence ID" value="KAB1439008.1"/>
    <property type="molecule type" value="Genomic_DNA"/>
</dbReference>
<dbReference type="RefSeq" id="WP_151151978.1">
    <property type="nucleotide sequence ID" value="NZ_WAIE01000009.1"/>
</dbReference>
<evidence type="ECO:0000313" key="2">
    <source>
        <dbReference type="Proteomes" id="UP000438699"/>
    </source>
</evidence>
<evidence type="ECO:0000313" key="1">
    <source>
        <dbReference type="EMBL" id="KAB1439008.1"/>
    </source>
</evidence>
<sequence length="340" mass="39041">MQVVMFSLRRQDTYPIIGITKNQWDLEPQGTLDKFWVEDNKDGKRYLFKAGRPHTCQNTAEMVASKICETLGIPHAYYDFSISDGTQGVISSSFLLNGGKEGRLIFGNELLEKAYDDYDATKRYKLKAYTLRRTAAFFSAISRPNDSFPLYPCNPNDPSYRAIIDEELTASDMFLSYLMLDALIGNLDRHHENWGLIVDTDKNMWLAPTYDHASSLGHNLLDHDREGRLVTKDSRRSVEAFVKRAKSAFYEQGKRCPSLCCFCLAAARLGPERANYWRNKLELLTDDELDLILRRVPSEFASDISLHFMYEMIKCNKKRILEVEYGNRKEAICCSQGCPK</sequence>
<organism evidence="1 2">
    <name type="scientific">Pseudodesulfovibrio senegalensis</name>
    <dbReference type="NCBI Taxonomy" id="1721087"/>
    <lineage>
        <taxon>Bacteria</taxon>
        <taxon>Pseudomonadati</taxon>
        <taxon>Thermodesulfobacteriota</taxon>
        <taxon>Desulfovibrionia</taxon>
        <taxon>Desulfovibrionales</taxon>
        <taxon>Desulfovibrionaceae</taxon>
    </lineage>
</organism>
<evidence type="ECO:0008006" key="3">
    <source>
        <dbReference type="Google" id="ProtNLM"/>
    </source>
</evidence>
<protein>
    <recommendedName>
        <fullName evidence="3">HipA-like C-terminal domain-containing protein</fullName>
    </recommendedName>
</protein>
<reference evidence="1 2" key="1">
    <citation type="journal article" date="2017" name="Int. J. Syst. Evol. Microbiol.">
        <title>Desulfovibrio senegalensis sp. nov., a mesophilic sulfate reducer isolated from marine sediment.</title>
        <authorList>
            <person name="Thioye A."/>
            <person name="Gam Z.B.A."/>
            <person name="Mbengue M."/>
            <person name="Cayol J.L."/>
            <person name="Joseph-Bartoli M."/>
            <person name="Toure-Kane C."/>
            <person name="Labat M."/>
        </authorList>
    </citation>
    <scope>NUCLEOTIDE SEQUENCE [LARGE SCALE GENOMIC DNA]</scope>
    <source>
        <strain evidence="1 2">DSM 101509</strain>
    </source>
</reference>